<gene>
    <name evidence="1" type="ORF">TKK_013466</name>
</gene>
<keyword evidence="2" id="KW-1185">Reference proteome</keyword>
<evidence type="ECO:0000313" key="1">
    <source>
        <dbReference type="EMBL" id="KAL3392160.1"/>
    </source>
</evidence>
<evidence type="ECO:0000313" key="2">
    <source>
        <dbReference type="Proteomes" id="UP001627154"/>
    </source>
</evidence>
<proteinExistence type="predicted"/>
<reference evidence="1 2" key="1">
    <citation type="journal article" date="2024" name="bioRxiv">
        <title>A reference genome for Trichogramma kaykai: A tiny desert-dwelling parasitoid wasp with competing sex-ratio distorters.</title>
        <authorList>
            <person name="Culotta J."/>
            <person name="Lindsey A.R."/>
        </authorList>
    </citation>
    <scope>NUCLEOTIDE SEQUENCE [LARGE SCALE GENOMIC DNA]</scope>
    <source>
        <strain evidence="1 2">KSX58</strain>
    </source>
</reference>
<comment type="caution">
    <text evidence="1">The sequence shown here is derived from an EMBL/GenBank/DDBJ whole genome shotgun (WGS) entry which is preliminary data.</text>
</comment>
<organism evidence="1 2">
    <name type="scientific">Trichogramma kaykai</name>
    <dbReference type="NCBI Taxonomy" id="54128"/>
    <lineage>
        <taxon>Eukaryota</taxon>
        <taxon>Metazoa</taxon>
        <taxon>Ecdysozoa</taxon>
        <taxon>Arthropoda</taxon>
        <taxon>Hexapoda</taxon>
        <taxon>Insecta</taxon>
        <taxon>Pterygota</taxon>
        <taxon>Neoptera</taxon>
        <taxon>Endopterygota</taxon>
        <taxon>Hymenoptera</taxon>
        <taxon>Apocrita</taxon>
        <taxon>Proctotrupomorpha</taxon>
        <taxon>Chalcidoidea</taxon>
        <taxon>Trichogrammatidae</taxon>
        <taxon>Trichogramma</taxon>
    </lineage>
</organism>
<accession>A0ABD2WHI4</accession>
<dbReference type="AlphaFoldDB" id="A0ABD2WHI4"/>
<dbReference type="Proteomes" id="UP001627154">
    <property type="component" value="Unassembled WGS sequence"/>
</dbReference>
<name>A0ABD2WHI4_9HYME</name>
<sequence>MRNNKSRTDCRDKLSKVLRYKYRFLFASFSDTRCNTVICKLLNQRSRETIREIRNRIAKTIGHLSFVRINGKPLDIECAARCNAGIIEC</sequence>
<protein>
    <submittedName>
        <fullName evidence="1">Uncharacterized protein</fullName>
    </submittedName>
</protein>
<dbReference type="EMBL" id="JBJJXI010000107">
    <property type="protein sequence ID" value="KAL3392160.1"/>
    <property type="molecule type" value="Genomic_DNA"/>
</dbReference>